<proteinExistence type="predicted"/>
<dbReference type="AlphaFoldDB" id="A0A9P8UTF2"/>
<dbReference type="EMBL" id="JAGPXC010000002">
    <property type="protein sequence ID" value="KAH6657742.1"/>
    <property type="molecule type" value="Genomic_DNA"/>
</dbReference>
<keyword evidence="2" id="KW-1185">Reference proteome</keyword>
<dbReference type="PANTHER" id="PTHR42085:SF2">
    <property type="entry name" value="F-BOX DOMAIN-CONTAINING PROTEIN"/>
    <property type="match status" value="1"/>
</dbReference>
<evidence type="ECO:0000313" key="1">
    <source>
        <dbReference type="EMBL" id="KAH6657742.1"/>
    </source>
</evidence>
<dbReference type="InterPro" id="IPR038883">
    <property type="entry name" value="AN11006-like"/>
</dbReference>
<organism evidence="1 2">
    <name type="scientific">Truncatella angustata</name>
    <dbReference type="NCBI Taxonomy" id="152316"/>
    <lineage>
        <taxon>Eukaryota</taxon>
        <taxon>Fungi</taxon>
        <taxon>Dikarya</taxon>
        <taxon>Ascomycota</taxon>
        <taxon>Pezizomycotina</taxon>
        <taxon>Sordariomycetes</taxon>
        <taxon>Xylariomycetidae</taxon>
        <taxon>Amphisphaeriales</taxon>
        <taxon>Sporocadaceae</taxon>
        <taxon>Truncatella</taxon>
    </lineage>
</organism>
<dbReference type="RefSeq" id="XP_045961976.1">
    <property type="nucleotide sequence ID" value="XM_046099620.1"/>
</dbReference>
<dbReference type="OrthoDB" id="5229512at2759"/>
<comment type="caution">
    <text evidence="1">The sequence shown here is derived from an EMBL/GenBank/DDBJ whole genome shotgun (WGS) entry which is preliminary data.</text>
</comment>
<protein>
    <submittedName>
        <fullName evidence="1">Uncharacterized protein</fullName>
    </submittedName>
</protein>
<evidence type="ECO:0000313" key="2">
    <source>
        <dbReference type="Proteomes" id="UP000758603"/>
    </source>
</evidence>
<name>A0A9P8UTF2_9PEZI</name>
<accession>A0A9P8UTF2</accession>
<dbReference type="GeneID" id="70128512"/>
<dbReference type="PANTHER" id="PTHR42085">
    <property type="entry name" value="F-BOX DOMAIN-CONTAINING PROTEIN"/>
    <property type="match status" value="1"/>
</dbReference>
<gene>
    <name evidence="1" type="ORF">BKA67DRAFT_532936</name>
</gene>
<reference evidence="1" key="1">
    <citation type="journal article" date="2021" name="Nat. Commun.">
        <title>Genetic determinants of endophytism in the Arabidopsis root mycobiome.</title>
        <authorList>
            <person name="Mesny F."/>
            <person name="Miyauchi S."/>
            <person name="Thiergart T."/>
            <person name="Pickel B."/>
            <person name="Atanasova L."/>
            <person name="Karlsson M."/>
            <person name="Huettel B."/>
            <person name="Barry K.W."/>
            <person name="Haridas S."/>
            <person name="Chen C."/>
            <person name="Bauer D."/>
            <person name="Andreopoulos W."/>
            <person name="Pangilinan J."/>
            <person name="LaButti K."/>
            <person name="Riley R."/>
            <person name="Lipzen A."/>
            <person name="Clum A."/>
            <person name="Drula E."/>
            <person name="Henrissat B."/>
            <person name="Kohler A."/>
            <person name="Grigoriev I.V."/>
            <person name="Martin F.M."/>
            <person name="Hacquard S."/>
        </authorList>
    </citation>
    <scope>NUCLEOTIDE SEQUENCE</scope>
    <source>
        <strain evidence="1">MPI-SDFR-AT-0073</strain>
    </source>
</reference>
<dbReference type="Proteomes" id="UP000758603">
    <property type="component" value="Unassembled WGS sequence"/>
</dbReference>
<sequence>MSYFRLFDLPGELRTAVLEHLVIIHSDIPVFAKKETCTESPPMVLTDLLLVSHQMHREASGLFYTMNNFIVNLASRRMLSDIVQEGQLFGPDVLDARRRIRSLSLRVRRISGDLESVAVPTLTDMILHGNLRILDVGILTQSTGLKTKSNYDSHHRPGSVFQDPESANLVRTSPFQALLGLLADPDLEKVTLWASLVHWSIWCPYHDSSDATMPKNSERVILDWQRLVHDFADGNRITKFERPRFG</sequence>